<dbReference type="Pfam" id="PF02518">
    <property type="entry name" value="HATPase_c"/>
    <property type="match status" value="1"/>
</dbReference>
<dbReference type="SMART" id="SM00388">
    <property type="entry name" value="HisKA"/>
    <property type="match status" value="1"/>
</dbReference>
<keyword evidence="5" id="KW-0808">Transferase</keyword>
<dbReference type="InterPro" id="IPR003660">
    <property type="entry name" value="HAMP_dom"/>
</dbReference>
<dbReference type="EMBL" id="JPQT01000108">
    <property type="protein sequence ID" value="KFE50850.1"/>
    <property type="molecule type" value="Genomic_DNA"/>
</dbReference>
<keyword evidence="4" id="KW-0597">Phosphoprotein</keyword>
<dbReference type="InterPro" id="IPR003661">
    <property type="entry name" value="HisK_dim/P_dom"/>
</dbReference>
<evidence type="ECO:0000256" key="9">
    <source>
        <dbReference type="ARBA" id="ARBA00023012"/>
    </source>
</evidence>
<keyword evidence="10" id="KW-0472">Membrane</keyword>
<sequence>MRYANAMWRHSISFKMLLAYVAGVLLSILLIASAALALIVSESDVFLTADVTERTHELASKLQFDSAGTPIGFDSSQDNRIWSYKSLGQEIGYRVLDSAANVRLTSTEDKFWPSNIGIARSESGAFNFEREGLLMYAATSSVEHDGRTWYLQFAASKRLMELLHVGFAWPFMGAGIVLFSLVLLFVFGGCAYVTLGYTLKPLREISESAAAISPRSLHSRLEVKTVPSEIAPLVASFNRTLERLEHGYRVQQDFLATAAHELKTPLALICAQIELMEQSEGRRSLLSDVAHMTRQVQQLLLLAEASEVQNYSLAAVNALDVANEAIFYLRRMADAAGVRLILVNSTTTLCLWQADRSALFTLLKNLLENAIQHAPPGTEVHLALDENSLTVRDWGAGVRPEQLSQVFARFWRGAHRRDHGAGLGLTICQEIARAHRWTLSARRAEPGLIVCLCRSES</sequence>
<feature type="transmembrane region" description="Helical" evidence="10">
    <location>
        <begin position="167"/>
        <end position="195"/>
    </location>
</feature>
<evidence type="ECO:0000313" key="14">
    <source>
        <dbReference type="Proteomes" id="UP000028643"/>
    </source>
</evidence>
<dbReference type="Gene3D" id="1.10.287.130">
    <property type="match status" value="1"/>
</dbReference>
<gene>
    <name evidence="13" type="ORF">IV02_15615</name>
</gene>
<comment type="catalytic activity">
    <reaction evidence="1">
        <text>ATP + protein L-histidine = ADP + protein N-phospho-L-histidine.</text>
        <dbReference type="EC" id="2.7.13.3"/>
    </reaction>
</comment>
<dbReference type="EC" id="2.7.13.3" evidence="3"/>
<evidence type="ECO:0000313" key="13">
    <source>
        <dbReference type="EMBL" id="KFE50850.1"/>
    </source>
</evidence>
<evidence type="ECO:0000256" key="2">
    <source>
        <dbReference type="ARBA" id="ARBA00004370"/>
    </source>
</evidence>
<dbReference type="InterPro" id="IPR036097">
    <property type="entry name" value="HisK_dim/P_sf"/>
</dbReference>
<dbReference type="GO" id="GO:0000155">
    <property type="term" value="F:phosphorelay sensor kinase activity"/>
    <property type="evidence" value="ECO:0007669"/>
    <property type="project" value="InterPro"/>
</dbReference>
<name>A0A085V5Y7_PSESX</name>
<dbReference type="PROSITE" id="PS50109">
    <property type="entry name" value="HIS_KIN"/>
    <property type="match status" value="1"/>
</dbReference>
<evidence type="ECO:0000256" key="7">
    <source>
        <dbReference type="ARBA" id="ARBA00022777"/>
    </source>
</evidence>
<comment type="subcellular location">
    <subcellularLocation>
        <location evidence="2">Membrane</location>
    </subcellularLocation>
</comment>
<dbReference type="CDD" id="cd00082">
    <property type="entry name" value="HisKA"/>
    <property type="match status" value="1"/>
</dbReference>
<dbReference type="InterPro" id="IPR050428">
    <property type="entry name" value="TCS_sensor_his_kinase"/>
</dbReference>
<keyword evidence="7 13" id="KW-0418">Kinase</keyword>
<keyword evidence="9" id="KW-0902">Two-component regulatory system</keyword>
<dbReference type="Proteomes" id="UP000028643">
    <property type="component" value="Unassembled WGS sequence"/>
</dbReference>
<evidence type="ECO:0000256" key="8">
    <source>
        <dbReference type="ARBA" id="ARBA00022989"/>
    </source>
</evidence>
<organism evidence="13 14">
    <name type="scientific">Pseudomonas syringae</name>
    <dbReference type="NCBI Taxonomy" id="317"/>
    <lineage>
        <taxon>Bacteria</taxon>
        <taxon>Pseudomonadati</taxon>
        <taxon>Pseudomonadota</taxon>
        <taxon>Gammaproteobacteria</taxon>
        <taxon>Pseudomonadales</taxon>
        <taxon>Pseudomonadaceae</taxon>
        <taxon>Pseudomonas</taxon>
    </lineage>
</organism>
<feature type="domain" description="Histidine kinase" evidence="11">
    <location>
        <begin position="257"/>
        <end position="457"/>
    </location>
</feature>
<dbReference type="SMART" id="SM00387">
    <property type="entry name" value="HATPase_c"/>
    <property type="match status" value="1"/>
</dbReference>
<dbReference type="SMART" id="SM00304">
    <property type="entry name" value="HAMP"/>
    <property type="match status" value="1"/>
</dbReference>
<dbReference type="SUPFAM" id="SSF55874">
    <property type="entry name" value="ATPase domain of HSP90 chaperone/DNA topoisomerase II/histidine kinase"/>
    <property type="match status" value="1"/>
</dbReference>
<dbReference type="InterPro" id="IPR003594">
    <property type="entry name" value="HATPase_dom"/>
</dbReference>
<dbReference type="InterPro" id="IPR005467">
    <property type="entry name" value="His_kinase_dom"/>
</dbReference>
<dbReference type="CDD" id="cd06225">
    <property type="entry name" value="HAMP"/>
    <property type="match status" value="1"/>
</dbReference>
<protein>
    <recommendedName>
        <fullName evidence="3">histidine kinase</fullName>
        <ecNumber evidence="3">2.7.13.3</ecNumber>
    </recommendedName>
</protein>
<dbReference type="Gene3D" id="3.30.565.10">
    <property type="entry name" value="Histidine kinase-like ATPase, C-terminal domain"/>
    <property type="match status" value="1"/>
</dbReference>
<dbReference type="RefSeq" id="WP_047576100.1">
    <property type="nucleotide sequence ID" value="NZ_JPQT01000108.1"/>
</dbReference>
<reference evidence="13 14" key="1">
    <citation type="submission" date="2014-07" db="EMBL/GenBank/DDBJ databases">
        <title>Draft Genome Sequences of Environmental Pseudomonas syringae strains.</title>
        <authorList>
            <person name="Baltrus D.A."/>
            <person name="Berge O."/>
            <person name="Morris C."/>
        </authorList>
    </citation>
    <scope>NUCLEOTIDE SEQUENCE [LARGE SCALE GENOMIC DNA]</scope>
    <source>
        <strain evidence="13 14">CEB003</strain>
    </source>
</reference>
<dbReference type="Pfam" id="PF00672">
    <property type="entry name" value="HAMP"/>
    <property type="match status" value="1"/>
</dbReference>
<evidence type="ECO:0000256" key="5">
    <source>
        <dbReference type="ARBA" id="ARBA00022679"/>
    </source>
</evidence>
<accession>A0A085V5Y7</accession>
<evidence type="ECO:0000259" key="12">
    <source>
        <dbReference type="PROSITE" id="PS50885"/>
    </source>
</evidence>
<proteinExistence type="predicted"/>
<keyword evidence="6 10" id="KW-0812">Transmembrane</keyword>
<dbReference type="PATRIC" id="fig|317.174.peg.3192"/>
<dbReference type="Pfam" id="PF00512">
    <property type="entry name" value="HisKA"/>
    <property type="match status" value="1"/>
</dbReference>
<dbReference type="PANTHER" id="PTHR45436:SF5">
    <property type="entry name" value="SENSOR HISTIDINE KINASE TRCS"/>
    <property type="match status" value="1"/>
</dbReference>
<dbReference type="PANTHER" id="PTHR45436">
    <property type="entry name" value="SENSOR HISTIDINE KINASE YKOH"/>
    <property type="match status" value="1"/>
</dbReference>
<dbReference type="PROSITE" id="PS50885">
    <property type="entry name" value="HAMP"/>
    <property type="match status" value="1"/>
</dbReference>
<comment type="caution">
    <text evidence="13">The sequence shown here is derived from an EMBL/GenBank/DDBJ whole genome shotgun (WGS) entry which is preliminary data.</text>
</comment>
<dbReference type="SUPFAM" id="SSF47384">
    <property type="entry name" value="Homodimeric domain of signal transducing histidine kinase"/>
    <property type="match status" value="1"/>
</dbReference>
<evidence type="ECO:0000256" key="3">
    <source>
        <dbReference type="ARBA" id="ARBA00012438"/>
    </source>
</evidence>
<evidence type="ECO:0000256" key="1">
    <source>
        <dbReference type="ARBA" id="ARBA00000085"/>
    </source>
</evidence>
<dbReference type="AlphaFoldDB" id="A0A085V5Y7"/>
<feature type="domain" description="HAMP" evidence="12">
    <location>
        <begin position="196"/>
        <end position="249"/>
    </location>
</feature>
<dbReference type="GO" id="GO:0016020">
    <property type="term" value="C:membrane"/>
    <property type="evidence" value="ECO:0007669"/>
    <property type="project" value="UniProtKB-SubCell"/>
</dbReference>
<evidence type="ECO:0000256" key="6">
    <source>
        <dbReference type="ARBA" id="ARBA00022692"/>
    </source>
</evidence>
<evidence type="ECO:0000259" key="11">
    <source>
        <dbReference type="PROSITE" id="PS50109"/>
    </source>
</evidence>
<dbReference type="InterPro" id="IPR036890">
    <property type="entry name" value="HATPase_C_sf"/>
</dbReference>
<evidence type="ECO:0000256" key="4">
    <source>
        <dbReference type="ARBA" id="ARBA00022553"/>
    </source>
</evidence>
<keyword evidence="8 10" id="KW-1133">Transmembrane helix</keyword>
<evidence type="ECO:0000256" key="10">
    <source>
        <dbReference type="SAM" id="Phobius"/>
    </source>
</evidence>